<name>A0A453HC73_AEGTS</name>
<protein>
    <submittedName>
        <fullName evidence="1">Uncharacterized protein</fullName>
    </submittedName>
</protein>
<proteinExistence type="predicted"/>
<accession>A0A453HC73</accession>
<reference evidence="1" key="5">
    <citation type="journal article" date="2021" name="G3 (Bethesda)">
        <title>Aegilops tauschii genome assembly Aet v5.0 features greater sequence contiguity and improved annotation.</title>
        <authorList>
            <person name="Wang L."/>
            <person name="Zhu T."/>
            <person name="Rodriguez J.C."/>
            <person name="Deal K.R."/>
            <person name="Dubcovsky J."/>
            <person name="McGuire P.E."/>
            <person name="Lux T."/>
            <person name="Spannagl M."/>
            <person name="Mayer K.F.X."/>
            <person name="Baldrich P."/>
            <person name="Meyers B.C."/>
            <person name="Huo N."/>
            <person name="Gu Y.Q."/>
            <person name="Zhou H."/>
            <person name="Devos K.M."/>
            <person name="Bennetzen J.L."/>
            <person name="Unver T."/>
            <person name="Budak H."/>
            <person name="Gulick P.J."/>
            <person name="Galiba G."/>
            <person name="Kalapos B."/>
            <person name="Nelson D.R."/>
            <person name="Li P."/>
            <person name="You F.M."/>
            <person name="Luo M.C."/>
            <person name="Dvorak J."/>
        </authorList>
    </citation>
    <scope>NUCLEOTIDE SEQUENCE [LARGE SCALE GENOMIC DNA]</scope>
    <source>
        <strain evidence="1">cv. AL8/78</strain>
    </source>
</reference>
<dbReference type="AlphaFoldDB" id="A0A453HC73"/>
<reference evidence="1" key="4">
    <citation type="submission" date="2019-03" db="UniProtKB">
        <authorList>
            <consortium name="EnsemblPlants"/>
        </authorList>
    </citation>
    <scope>IDENTIFICATION</scope>
</reference>
<dbReference type="EnsemblPlants" id="AET4Gv20138400.1">
    <property type="protein sequence ID" value="AET4Gv20138400.1"/>
    <property type="gene ID" value="AET4Gv20138400"/>
</dbReference>
<keyword evidence="2" id="KW-1185">Reference proteome</keyword>
<evidence type="ECO:0000313" key="2">
    <source>
        <dbReference type="Proteomes" id="UP000015105"/>
    </source>
</evidence>
<reference evidence="2" key="1">
    <citation type="journal article" date="2014" name="Science">
        <title>Ancient hybridizations among the ancestral genomes of bread wheat.</title>
        <authorList>
            <consortium name="International Wheat Genome Sequencing Consortium,"/>
            <person name="Marcussen T."/>
            <person name="Sandve S.R."/>
            <person name="Heier L."/>
            <person name="Spannagl M."/>
            <person name="Pfeifer M."/>
            <person name="Jakobsen K.S."/>
            <person name="Wulff B.B."/>
            <person name="Steuernagel B."/>
            <person name="Mayer K.F."/>
            <person name="Olsen O.A."/>
        </authorList>
    </citation>
    <scope>NUCLEOTIDE SEQUENCE [LARGE SCALE GENOMIC DNA]</scope>
    <source>
        <strain evidence="2">cv. AL8/78</strain>
    </source>
</reference>
<reference evidence="2" key="2">
    <citation type="journal article" date="2017" name="Nat. Plants">
        <title>The Aegilops tauschii genome reveals multiple impacts of transposons.</title>
        <authorList>
            <person name="Zhao G."/>
            <person name="Zou C."/>
            <person name="Li K."/>
            <person name="Wang K."/>
            <person name="Li T."/>
            <person name="Gao L."/>
            <person name="Zhang X."/>
            <person name="Wang H."/>
            <person name="Yang Z."/>
            <person name="Liu X."/>
            <person name="Jiang W."/>
            <person name="Mao L."/>
            <person name="Kong X."/>
            <person name="Jiao Y."/>
            <person name="Jia J."/>
        </authorList>
    </citation>
    <scope>NUCLEOTIDE SEQUENCE [LARGE SCALE GENOMIC DNA]</scope>
    <source>
        <strain evidence="2">cv. AL8/78</strain>
    </source>
</reference>
<dbReference type="Proteomes" id="UP000015105">
    <property type="component" value="Chromosome 4D"/>
</dbReference>
<sequence>MWGGRDTIRLLYVRLETDQHEEKEKIEDEEAAGENICSCAMRRYNGSAGRGRMSVGSGIFLRGKRKAVGLLLLETEALMTVTLRITIEAVRFCLRMYSRKLLTWLVG</sequence>
<organism evidence="1 2">
    <name type="scientific">Aegilops tauschii subsp. strangulata</name>
    <name type="common">Goatgrass</name>
    <dbReference type="NCBI Taxonomy" id="200361"/>
    <lineage>
        <taxon>Eukaryota</taxon>
        <taxon>Viridiplantae</taxon>
        <taxon>Streptophyta</taxon>
        <taxon>Embryophyta</taxon>
        <taxon>Tracheophyta</taxon>
        <taxon>Spermatophyta</taxon>
        <taxon>Magnoliopsida</taxon>
        <taxon>Liliopsida</taxon>
        <taxon>Poales</taxon>
        <taxon>Poaceae</taxon>
        <taxon>BOP clade</taxon>
        <taxon>Pooideae</taxon>
        <taxon>Triticodae</taxon>
        <taxon>Triticeae</taxon>
        <taxon>Triticinae</taxon>
        <taxon>Aegilops</taxon>
    </lineage>
</organism>
<dbReference type="Gramene" id="AET4Gv20138400.1">
    <property type="protein sequence ID" value="AET4Gv20138400.1"/>
    <property type="gene ID" value="AET4Gv20138400"/>
</dbReference>
<reference evidence="1" key="3">
    <citation type="journal article" date="2017" name="Nature">
        <title>Genome sequence of the progenitor of the wheat D genome Aegilops tauschii.</title>
        <authorList>
            <person name="Luo M.C."/>
            <person name="Gu Y.Q."/>
            <person name="Puiu D."/>
            <person name="Wang H."/>
            <person name="Twardziok S.O."/>
            <person name="Deal K.R."/>
            <person name="Huo N."/>
            <person name="Zhu T."/>
            <person name="Wang L."/>
            <person name="Wang Y."/>
            <person name="McGuire P.E."/>
            <person name="Liu S."/>
            <person name="Long H."/>
            <person name="Ramasamy R.K."/>
            <person name="Rodriguez J.C."/>
            <person name="Van S.L."/>
            <person name="Yuan L."/>
            <person name="Wang Z."/>
            <person name="Xia Z."/>
            <person name="Xiao L."/>
            <person name="Anderson O.D."/>
            <person name="Ouyang S."/>
            <person name="Liang Y."/>
            <person name="Zimin A.V."/>
            <person name="Pertea G."/>
            <person name="Qi P."/>
            <person name="Bennetzen J.L."/>
            <person name="Dai X."/>
            <person name="Dawson M.W."/>
            <person name="Muller H.G."/>
            <person name="Kugler K."/>
            <person name="Rivarola-Duarte L."/>
            <person name="Spannagl M."/>
            <person name="Mayer K.F.X."/>
            <person name="Lu F.H."/>
            <person name="Bevan M.W."/>
            <person name="Leroy P."/>
            <person name="Li P."/>
            <person name="You F.M."/>
            <person name="Sun Q."/>
            <person name="Liu Z."/>
            <person name="Lyons E."/>
            <person name="Wicker T."/>
            <person name="Salzberg S.L."/>
            <person name="Devos K.M."/>
            <person name="Dvorak J."/>
        </authorList>
    </citation>
    <scope>NUCLEOTIDE SEQUENCE [LARGE SCALE GENOMIC DNA]</scope>
    <source>
        <strain evidence="1">cv. AL8/78</strain>
    </source>
</reference>
<evidence type="ECO:0000313" key="1">
    <source>
        <dbReference type="EnsemblPlants" id="AET4Gv20138400.1"/>
    </source>
</evidence>